<dbReference type="GO" id="GO:0097367">
    <property type="term" value="F:carbohydrate derivative binding"/>
    <property type="evidence" value="ECO:0007669"/>
    <property type="project" value="InterPro"/>
</dbReference>
<evidence type="ECO:0000256" key="6">
    <source>
        <dbReference type="ARBA" id="ARBA00022679"/>
    </source>
</evidence>
<dbReference type="NCBIfam" id="NF001484">
    <property type="entry name" value="PRK00331.1"/>
    <property type="match status" value="1"/>
</dbReference>
<evidence type="ECO:0000256" key="4">
    <source>
        <dbReference type="ARBA" id="ARBA00022553"/>
    </source>
</evidence>
<dbReference type="InterPro" id="IPR017932">
    <property type="entry name" value="GATase_2_dom"/>
</dbReference>
<organism evidence="11 12">
    <name type="scientific">Myripristis murdjan</name>
    <name type="common">pinecone soldierfish</name>
    <dbReference type="NCBI Taxonomy" id="586833"/>
    <lineage>
        <taxon>Eukaryota</taxon>
        <taxon>Metazoa</taxon>
        <taxon>Chordata</taxon>
        <taxon>Craniata</taxon>
        <taxon>Vertebrata</taxon>
        <taxon>Euteleostomi</taxon>
        <taxon>Actinopterygii</taxon>
        <taxon>Neopterygii</taxon>
        <taxon>Teleostei</taxon>
        <taxon>Neoteleostei</taxon>
        <taxon>Acanthomorphata</taxon>
        <taxon>Holocentriformes</taxon>
        <taxon>Holocentridae</taxon>
        <taxon>Myripristis</taxon>
    </lineage>
</organism>
<dbReference type="GO" id="GO:0006002">
    <property type="term" value="P:fructose 6-phosphate metabolic process"/>
    <property type="evidence" value="ECO:0007669"/>
    <property type="project" value="TreeGrafter"/>
</dbReference>
<dbReference type="Pfam" id="PF01380">
    <property type="entry name" value="SIS"/>
    <property type="match status" value="2"/>
</dbReference>
<evidence type="ECO:0000256" key="1">
    <source>
        <dbReference type="ARBA" id="ARBA00001031"/>
    </source>
</evidence>
<dbReference type="GeneTree" id="ENSGT00940000158488"/>
<keyword evidence="5" id="KW-0032">Aminotransferase</keyword>
<dbReference type="InterPro" id="IPR001347">
    <property type="entry name" value="SIS_dom"/>
</dbReference>
<dbReference type="CDD" id="cd05008">
    <property type="entry name" value="SIS_GlmS_GlmD_1"/>
    <property type="match status" value="1"/>
</dbReference>
<gene>
    <name evidence="11" type="primary">GFPT1</name>
    <name evidence="11" type="synonym">gfpt1</name>
</gene>
<dbReference type="InterPro" id="IPR035490">
    <property type="entry name" value="GlmS/FrlB_SIS"/>
</dbReference>
<dbReference type="PROSITE" id="PS51464">
    <property type="entry name" value="SIS"/>
    <property type="match status" value="2"/>
</dbReference>
<dbReference type="FunFam" id="3.40.50.10490:FF:000001">
    <property type="entry name" value="Glutamine--fructose-6-phosphate aminotransferase [isomerizing]"/>
    <property type="match status" value="1"/>
</dbReference>
<dbReference type="PROSITE" id="PS51278">
    <property type="entry name" value="GATASE_TYPE_2"/>
    <property type="match status" value="1"/>
</dbReference>
<dbReference type="SUPFAM" id="SSF53697">
    <property type="entry name" value="SIS domain"/>
    <property type="match status" value="1"/>
</dbReference>
<dbReference type="Proteomes" id="UP000472263">
    <property type="component" value="Chromosome 9"/>
</dbReference>
<dbReference type="InterPro" id="IPR035466">
    <property type="entry name" value="GlmS/AgaS_SIS"/>
</dbReference>
<sequence length="601" mass="67457">VDLDVEFDVHLGIAHTRWATHGVPSPVNSHPQRSDKNNEFIVIHNGIITNYKDLRKFLESKGYEFESETDTETIAKLVKYMYDNRESDDISFATLVERVTQQLEGAFALVFKSIHYPGEAVGTRYTSTALKTAAVVSKCGSEYLLVLKQTVQIKNCTTLPRMDQDTCLFPVDEKAVEYYFASDASAVIEHTNRVIFLEDDDVAAVTDGRLSIHRIKRTAGDHPARAIQTLQMELQQIMKGNYSSFMQKEIFEQPESVVNTMRGRVNFDNNTVTLGGLKDHIKEIQRCRRLILIACGTSYHAGVATRQVLEELTELPVMVELASDFLDRNTPVFRDDVCFFISQSGETADSLMALRYCKERGALTVGITNTVGSSISRETDCGVHINAGPEIGVASTKAYTSQFVALIMFALLMCDDRISMQPRRREIIQGLRVLPDLIKEVLSLDDEIQKLAAELYQQKSVLIMGRGYHYATCLEGALKIKEITYMHSEGILAGELKHGPLALVDKLMPVIMIIMRDHTYIKCQNALQQVVARQGRPIVICDKDDYETIKNSSRTIKVPHCVDCLQGILSVIPLQLLSFHLAVLRGYDVSTHHSGLKMIIQ</sequence>
<evidence type="ECO:0000259" key="9">
    <source>
        <dbReference type="PROSITE" id="PS51278"/>
    </source>
</evidence>
<dbReference type="GO" id="GO:0006047">
    <property type="term" value="P:UDP-N-acetylglucosamine metabolic process"/>
    <property type="evidence" value="ECO:0007669"/>
    <property type="project" value="TreeGrafter"/>
</dbReference>
<keyword evidence="8" id="KW-0315">Glutamine amidotransferase</keyword>
<protein>
    <recommendedName>
        <fullName evidence="3">glutamine--fructose-6-phosphate transaminase (isomerizing)</fullName>
        <ecNumber evidence="3">2.6.1.16</ecNumber>
    </recommendedName>
</protein>
<feature type="domain" description="Glutamine amidotransferase type-2" evidence="9">
    <location>
        <begin position="1"/>
        <end position="208"/>
    </location>
</feature>
<reference evidence="11" key="2">
    <citation type="submission" date="2025-08" db="UniProtKB">
        <authorList>
            <consortium name="Ensembl"/>
        </authorList>
    </citation>
    <scope>IDENTIFICATION</scope>
</reference>
<reference evidence="11" key="1">
    <citation type="submission" date="2019-06" db="EMBL/GenBank/DDBJ databases">
        <authorList>
            <consortium name="Wellcome Sanger Institute Data Sharing"/>
        </authorList>
    </citation>
    <scope>NUCLEOTIDE SEQUENCE [LARGE SCALE GENOMIC DNA]</scope>
</reference>
<keyword evidence="6" id="KW-0808">Transferase</keyword>
<dbReference type="EC" id="2.6.1.16" evidence="3"/>
<accession>A0A668AZT2</accession>
<evidence type="ECO:0000256" key="3">
    <source>
        <dbReference type="ARBA" id="ARBA00012916"/>
    </source>
</evidence>
<dbReference type="PANTHER" id="PTHR10937:SF12">
    <property type="entry name" value="GLUTAMINE--FRUCTOSE-6-PHOSPHATE AMINOTRANSFERASE [ISOMERIZING] 1"/>
    <property type="match status" value="1"/>
</dbReference>
<feature type="domain" description="SIS" evidence="10">
    <location>
        <begin position="451"/>
        <end position="592"/>
    </location>
</feature>
<evidence type="ECO:0000256" key="5">
    <source>
        <dbReference type="ARBA" id="ARBA00022576"/>
    </source>
</evidence>
<dbReference type="SUPFAM" id="SSF56235">
    <property type="entry name" value="N-terminal nucleophile aminohydrolases (Ntn hydrolases)"/>
    <property type="match status" value="1"/>
</dbReference>
<dbReference type="Gene3D" id="3.60.20.10">
    <property type="entry name" value="Glutamine Phosphoribosylpyrophosphate, subunit 1, domain 1"/>
    <property type="match status" value="1"/>
</dbReference>
<reference evidence="11" key="3">
    <citation type="submission" date="2025-09" db="UniProtKB">
        <authorList>
            <consortium name="Ensembl"/>
        </authorList>
    </citation>
    <scope>IDENTIFICATION</scope>
</reference>
<keyword evidence="4" id="KW-0597">Phosphoprotein</keyword>
<evidence type="ECO:0000313" key="12">
    <source>
        <dbReference type="Proteomes" id="UP000472263"/>
    </source>
</evidence>
<dbReference type="CDD" id="cd05009">
    <property type="entry name" value="SIS_GlmS_GlmD_2"/>
    <property type="match status" value="1"/>
</dbReference>
<dbReference type="PANTHER" id="PTHR10937">
    <property type="entry name" value="GLUCOSAMINE--FRUCTOSE-6-PHOSPHATE AMINOTRANSFERASE, ISOMERIZING"/>
    <property type="match status" value="1"/>
</dbReference>
<dbReference type="InterPro" id="IPR029055">
    <property type="entry name" value="Ntn_hydrolases_N"/>
</dbReference>
<dbReference type="GO" id="GO:0006487">
    <property type="term" value="P:protein N-linked glycosylation"/>
    <property type="evidence" value="ECO:0007669"/>
    <property type="project" value="TreeGrafter"/>
</dbReference>
<keyword evidence="12" id="KW-1185">Reference proteome</keyword>
<dbReference type="Ensembl" id="ENSMMDT00005056488.1">
    <property type="protein sequence ID" value="ENSMMDP00005055431.1"/>
    <property type="gene ID" value="ENSMMDG00005024798.1"/>
</dbReference>
<dbReference type="InterPro" id="IPR046348">
    <property type="entry name" value="SIS_dom_sf"/>
</dbReference>
<evidence type="ECO:0000256" key="2">
    <source>
        <dbReference type="ARBA" id="ARBA00004775"/>
    </source>
</evidence>
<comment type="pathway">
    <text evidence="2">Nucleotide-sugar biosynthesis; UDP-N-acetyl-alpha-D-glucosamine biosynthesis; alpha-D-glucosamine 6-phosphate from D-fructose 6-phosphate: step 1/1.</text>
</comment>
<dbReference type="AlphaFoldDB" id="A0A668AZT2"/>
<evidence type="ECO:0000313" key="11">
    <source>
        <dbReference type="Ensembl" id="ENSMMDP00005055431.1"/>
    </source>
</evidence>
<feature type="domain" description="SIS" evidence="10">
    <location>
        <begin position="280"/>
        <end position="419"/>
    </location>
</feature>
<evidence type="ECO:0000256" key="7">
    <source>
        <dbReference type="ARBA" id="ARBA00022737"/>
    </source>
</evidence>
<proteinExistence type="predicted"/>
<comment type="catalytic activity">
    <reaction evidence="1">
        <text>D-fructose 6-phosphate + L-glutamine = D-glucosamine 6-phosphate + L-glutamate</text>
        <dbReference type="Rhea" id="RHEA:13237"/>
        <dbReference type="ChEBI" id="CHEBI:29985"/>
        <dbReference type="ChEBI" id="CHEBI:58359"/>
        <dbReference type="ChEBI" id="CHEBI:58725"/>
        <dbReference type="ChEBI" id="CHEBI:61527"/>
        <dbReference type="EC" id="2.6.1.16"/>
    </reaction>
</comment>
<dbReference type="FunFam" id="3.60.20.10:FF:000052">
    <property type="entry name" value="Glutamine--fructose-6-phosphate aminotransferase [isomerizing] 2"/>
    <property type="match status" value="1"/>
</dbReference>
<dbReference type="Gene3D" id="3.40.50.10490">
    <property type="entry name" value="Glucose-6-phosphate isomerase like protein, domain 1"/>
    <property type="match status" value="2"/>
</dbReference>
<keyword evidence="7" id="KW-0677">Repeat</keyword>
<dbReference type="FunFam" id="3.40.50.10490:FF:000126">
    <property type="entry name" value="Glutamine--fructose-6-phosphate aminotransferase [isomerizing] 1"/>
    <property type="match status" value="1"/>
</dbReference>
<dbReference type="Pfam" id="PF13522">
    <property type="entry name" value="GATase_6"/>
    <property type="match status" value="1"/>
</dbReference>
<name>A0A668AZT2_9TELE</name>
<evidence type="ECO:0000256" key="8">
    <source>
        <dbReference type="ARBA" id="ARBA00022962"/>
    </source>
</evidence>
<evidence type="ECO:0000259" key="10">
    <source>
        <dbReference type="PROSITE" id="PS51464"/>
    </source>
</evidence>
<dbReference type="GO" id="GO:0004360">
    <property type="term" value="F:glutamine-fructose-6-phosphate transaminase (isomerizing) activity"/>
    <property type="evidence" value="ECO:0007669"/>
    <property type="project" value="UniProtKB-EC"/>
</dbReference>